<dbReference type="RefSeq" id="WP_380746040.1">
    <property type="nucleotide sequence ID" value="NZ_JBHSRF010000001.1"/>
</dbReference>
<proteinExistence type="predicted"/>
<dbReference type="Proteomes" id="UP001596137">
    <property type="component" value="Unassembled WGS sequence"/>
</dbReference>
<evidence type="ECO:0000313" key="1">
    <source>
        <dbReference type="EMBL" id="MFC6079717.1"/>
    </source>
</evidence>
<evidence type="ECO:0000313" key="2">
    <source>
        <dbReference type="Proteomes" id="UP001596137"/>
    </source>
</evidence>
<accession>A0ABW1NAW8</accession>
<comment type="caution">
    <text evidence="1">The sequence shown here is derived from an EMBL/GenBank/DDBJ whole genome shotgun (WGS) entry which is preliminary data.</text>
</comment>
<sequence length="86" mass="9407">MPPSESAQCRADMGEVGAAAGDILRALGAVPPLFGDRTWHGAAADQWAADWYARYGRLVRLLHDVLAEQPHLIARQEDAERRTVAL</sequence>
<gene>
    <name evidence="1" type="ORF">ACFP1K_00975</name>
</gene>
<organism evidence="1 2">
    <name type="scientific">Sphaerisporangium aureirubrum</name>
    <dbReference type="NCBI Taxonomy" id="1544736"/>
    <lineage>
        <taxon>Bacteria</taxon>
        <taxon>Bacillati</taxon>
        <taxon>Actinomycetota</taxon>
        <taxon>Actinomycetes</taxon>
        <taxon>Streptosporangiales</taxon>
        <taxon>Streptosporangiaceae</taxon>
        <taxon>Sphaerisporangium</taxon>
    </lineage>
</organism>
<dbReference type="EMBL" id="JBHSRF010000001">
    <property type="protein sequence ID" value="MFC6079717.1"/>
    <property type="molecule type" value="Genomic_DNA"/>
</dbReference>
<name>A0ABW1NAW8_9ACTN</name>
<keyword evidence="2" id="KW-1185">Reference proteome</keyword>
<protein>
    <submittedName>
        <fullName evidence="1">Uncharacterized protein</fullName>
    </submittedName>
</protein>
<reference evidence="2" key="1">
    <citation type="journal article" date="2019" name="Int. J. Syst. Evol. Microbiol.">
        <title>The Global Catalogue of Microorganisms (GCM) 10K type strain sequencing project: providing services to taxonomists for standard genome sequencing and annotation.</title>
        <authorList>
            <consortium name="The Broad Institute Genomics Platform"/>
            <consortium name="The Broad Institute Genome Sequencing Center for Infectious Disease"/>
            <person name="Wu L."/>
            <person name="Ma J."/>
        </authorList>
    </citation>
    <scope>NUCLEOTIDE SEQUENCE [LARGE SCALE GENOMIC DNA]</scope>
    <source>
        <strain evidence="2">JCM 30346</strain>
    </source>
</reference>